<keyword evidence="3" id="KW-1185">Reference proteome</keyword>
<dbReference type="Gene3D" id="2.40.10.220">
    <property type="entry name" value="predicted glycosyltransferase like domains"/>
    <property type="match status" value="1"/>
</dbReference>
<proteinExistence type="predicted"/>
<dbReference type="Proteomes" id="UP000006048">
    <property type="component" value="Chromosome"/>
</dbReference>
<organism evidence="2 3">
    <name type="scientific">Turneriella parva (strain ATCC BAA-1111 / DSM 21527 / NCTC 11395 / H)</name>
    <name type="common">Leptospira parva</name>
    <dbReference type="NCBI Taxonomy" id="869212"/>
    <lineage>
        <taxon>Bacteria</taxon>
        <taxon>Pseudomonadati</taxon>
        <taxon>Spirochaetota</taxon>
        <taxon>Spirochaetia</taxon>
        <taxon>Leptospirales</taxon>
        <taxon>Leptospiraceae</taxon>
        <taxon>Turneriella</taxon>
    </lineage>
</organism>
<accession>I4B0U0</accession>
<dbReference type="HOGENOM" id="CLU_653454_0_0_12"/>
<name>I4B0U0_TURPD</name>
<dbReference type="AlphaFoldDB" id="I4B0U0"/>
<dbReference type="InterPro" id="IPR009875">
    <property type="entry name" value="PilZ_domain"/>
</dbReference>
<dbReference type="EMBL" id="CP002959">
    <property type="protein sequence ID" value="AFM10897.1"/>
    <property type="molecule type" value="Genomic_DNA"/>
</dbReference>
<protein>
    <submittedName>
        <fullName evidence="2">Type IV pilus assembly PilZ</fullName>
    </submittedName>
</protein>
<evidence type="ECO:0000259" key="1">
    <source>
        <dbReference type="Pfam" id="PF07238"/>
    </source>
</evidence>
<evidence type="ECO:0000313" key="3">
    <source>
        <dbReference type="Proteomes" id="UP000006048"/>
    </source>
</evidence>
<feature type="domain" description="PilZ" evidence="1">
    <location>
        <begin position="268"/>
        <end position="364"/>
    </location>
</feature>
<dbReference type="RefSeq" id="WP_014801418.1">
    <property type="nucleotide sequence ID" value="NC_018020.1"/>
</dbReference>
<dbReference type="GO" id="GO:0035438">
    <property type="term" value="F:cyclic-di-GMP binding"/>
    <property type="evidence" value="ECO:0007669"/>
    <property type="project" value="InterPro"/>
</dbReference>
<dbReference type="KEGG" id="tpx:Turpa_0237"/>
<reference evidence="2 3" key="1">
    <citation type="submission" date="2012-06" db="EMBL/GenBank/DDBJ databases">
        <title>The complete chromosome of genome of Turneriella parva DSM 21527.</title>
        <authorList>
            <consortium name="US DOE Joint Genome Institute (JGI-PGF)"/>
            <person name="Lucas S."/>
            <person name="Han J."/>
            <person name="Lapidus A."/>
            <person name="Bruce D."/>
            <person name="Goodwin L."/>
            <person name="Pitluck S."/>
            <person name="Peters L."/>
            <person name="Kyrpides N."/>
            <person name="Mavromatis K."/>
            <person name="Ivanova N."/>
            <person name="Mikhailova N."/>
            <person name="Chertkov O."/>
            <person name="Detter J.C."/>
            <person name="Tapia R."/>
            <person name="Han C."/>
            <person name="Land M."/>
            <person name="Hauser L."/>
            <person name="Markowitz V."/>
            <person name="Cheng J.-F."/>
            <person name="Hugenholtz P."/>
            <person name="Woyke T."/>
            <person name="Wu D."/>
            <person name="Gronow S."/>
            <person name="Wellnitz S."/>
            <person name="Brambilla E."/>
            <person name="Klenk H.-P."/>
            <person name="Eisen J.A."/>
        </authorList>
    </citation>
    <scope>NUCLEOTIDE SEQUENCE [LARGE SCALE GENOMIC DNA]</scope>
    <source>
        <strain evidence="3">ATCC BAA-1111 / DSM 21527 / NCTC 11395 / H</strain>
    </source>
</reference>
<sequence length="365" mass="41074">MHNPPEADAAAKARKIIDHAQLHQITEKLFSRLPIHIVENNQKNPARALQYVHPHLEILHQMAPAQSRTLLLTKDDHSMMLECSVISRTDKGTEILKPLRLYLTKRGIRHENRVAISGSELAGQVRNVIPHPEFYRVNAGTSSGRDATLLQYANAIKELVPECVVKFELQRTNRLTVRMKKLQEFNLPVFAPDMTRQRQGDEQNVVAMPHSEYEQVMRSDGLPGDYIGEICEPLRYRGVLIVGYVQVFSTRAPLNISQYHTVRQLMRRLERDLDAKRCYPDNPISGKIVDVSHGGLGFIYTGQRSVLSTAGVGDKIVLDAHFAAENVATFSGKIMNMTSLENGRRYGIEFEGLSEAGETALKAML</sequence>
<dbReference type="SUPFAM" id="SSF141371">
    <property type="entry name" value="PilZ domain-like"/>
    <property type="match status" value="1"/>
</dbReference>
<dbReference type="OrthoDB" id="336946at2"/>
<gene>
    <name evidence="2" type="ordered locus">Turpa_0237</name>
</gene>
<dbReference type="STRING" id="869212.Turpa_0237"/>
<evidence type="ECO:0000313" key="2">
    <source>
        <dbReference type="EMBL" id="AFM10897.1"/>
    </source>
</evidence>
<dbReference type="Pfam" id="PF07238">
    <property type="entry name" value="PilZ"/>
    <property type="match status" value="1"/>
</dbReference>